<sequence length="93" mass="10194">MRPLRTASNYCAWDGVTCNSKSYAHVSSSGHMLVDEMPKVDGSDYGALPRVALIVLSNNSRIHGGLADSLTAPKRLRSLEVSRKSVHWNLPSR</sequence>
<dbReference type="AlphaFoldDB" id="A0A3Q8IQT2"/>
<gene>
    <name evidence="1" type="ORF">LdCL_280030000</name>
</gene>
<dbReference type="VEuPathDB" id="TriTrypDB:LdCL_280030000"/>
<evidence type="ECO:0000313" key="1">
    <source>
        <dbReference type="EMBL" id="AYU80404.1"/>
    </source>
</evidence>
<dbReference type="InterPro" id="IPR032675">
    <property type="entry name" value="LRR_dom_sf"/>
</dbReference>
<dbReference type="EMBL" id="CP029527">
    <property type="protein sequence ID" value="AYU80404.1"/>
    <property type="molecule type" value="Genomic_DNA"/>
</dbReference>
<dbReference type="VEuPathDB" id="TriTrypDB:LDHU3_28.3370"/>
<evidence type="ECO:0000313" key="2">
    <source>
        <dbReference type="Proteomes" id="UP000274082"/>
    </source>
</evidence>
<protein>
    <recommendedName>
        <fullName evidence="3">Leucine-rich repeat-containing N-terminal plant-type domain-containing protein</fullName>
    </recommendedName>
</protein>
<accession>A0A3Q8IQT2</accession>
<dbReference type="Gene3D" id="3.80.10.10">
    <property type="entry name" value="Ribonuclease Inhibitor"/>
    <property type="match status" value="1"/>
</dbReference>
<evidence type="ECO:0008006" key="3">
    <source>
        <dbReference type="Google" id="ProtNLM"/>
    </source>
</evidence>
<dbReference type="Proteomes" id="UP000274082">
    <property type="component" value="Chromosome 28"/>
</dbReference>
<keyword evidence="2" id="KW-1185">Reference proteome</keyword>
<reference evidence="1 2" key="1">
    <citation type="journal article" date="2018" name="Sci. Rep.">
        <title>A complete Leishmania donovani reference genome identifies novel genetic variations associated with virulence.</title>
        <authorList>
            <person name="Lypaczewski P."/>
            <person name="Hoshizaki J."/>
            <person name="Zhang W.-W."/>
            <person name="McCall L.-I."/>
            <person name="Torcivia-Rodriguez J."/>
            <person name="Simonyan V."/>
            <person name="Kaur A."/>
            <person name="Dewar K."/>
            <person name="Matlashewski G."/>
        </authorList>
    </citation>
    <scope>NUCLEOTIDE SEQUENCE [LARGE SCALE GENOMIC DNA]</scope>
    <source>
        <strain evidence="1 2">LdCL</strain>
    </source>
</reference>
<proteinExistence type="predicted"/>
<name>A0A3Q8IQT2_LEIDO</name>
<organism evidence="1 2">
    <name type="scientific">Leishmania donovani</name>
    <dbReference type="NCBI Taxonomy" id="5661"/>
    <lineage>
        <taxon>Eukaryota</taxon>
        <taxon>Discoba</taxon>
        <taxon>Euglenozoa</taxon>
        <taxon>Kinetoplastea</taxon>
        <taxon>Metakinetoplastina</taxon>
        <taxon>Trypanosomatida</taxon>
        <taxon>Trypanosomatidae</taxon>
        <taxon>Leishmaniinae</taxon>
        <taxon>Leishmania</taxon>
    </lineage>
</organism>